<comment type="subcellular location">
    <subcellularLocation>
        <location evidence="1">Nucleus</location>
    </subcellularLocation>
</comment>
<evidence type="ECO:0000256" key="2">
    <source>
        <dbReference type="ARBA" id="ARBA00023125"/>
    </source>
</evidence>
<dbReference type="EMBL" id="JANEYF010002502">
    <property type="protein sequence ID" value="KAJ8945565.1"/>
    <property type="molecule type" value="Genomic_DNA"/>
</dbReference>
<evidence type="ECO:0000259" key="5">
    <source>
        <dbReference type="PROSITE" id="PS50118"/>
    </source>
</evidence>
<dbReference type="GO" id="GO:0003677">
    <property type="term" value="F:DNA binding"/>
    <property type="evidence" value="ECO:0007669"/>
    <property type="project" value="UniProtKB-UniRule"/>
</dbReference>
<keyword evidence="2 4" id="KW-0238">DNA-binding</keyword>
<keyword evidence="3 4" id="KW-0539">Nucleus</keyword>
<comment type="caution">
    <text evidence="6">The sequence shown here is derived from an EMBL/GenBank/DDBJ whole genome shotgun (WGS) entry which is preliminary data.</text>
</comment>
<evidence type="ECO:0000256" key="3">
    <source>
        <dbReference type="ARBA" id="ARBA00023242"/>
    </source>
</evidence>
<evidence type="ECO:0000313" key="7">
    <source>
        <dbReference type="Proteomes" id="UP001162156"/>
    </source>
</evidence>
<organism evidence="6 7">
    <name type="scientific">Rhamnusium bicolor</name>
    <dbReference type="NCBI Taxonomy" id="1586634"/>
    <lineage>
        <taxon>Eukaryota</taxon>
        <taxon>Metazoa</taxon>
        <taxon>Ecdysozoa</taxon>
        <taxon>Arthropoda</taxon>
        <taxon>Hexapoda</taxon>
        <taxon>Insecta</taxon>
        <taxon>Pterygota</taxon>
        <taxon>Neoptera</taxon>
        <taxon>Endopterygota</taxon>
        <taxon>Coleoptera</taxon>
        <taxon>Polyphaga</taxon>
        <taxon>Cucujiformia</taxon>
        <taxon>Chrysomeloidea</taxon>
        <taxon>Cerambycidae</taxon>
        <taxon>Lepturinae</taxon>
        <taxon>Rhagiini</taxon>
        <taxon>Rhamnusium</taxon>
    </lineage>
</organism>
<dbReference type="InterPro" id="IPR009071">
    <property type="entry name" value="HMG_box_dom"/>
</dbReference>
<keyword evidence="7" id="KW-1185">Reference proteome</keyword>
<sequence length="126" mass="14869">MSFRVDSREALKQLKIPEKPKKPLTPYVKFVIESRSDIIKQNPNIKPTEIIKKCAEHWRTVSSELKEKYANAYKSECEVYNKKILNFNASLTTEQREAIKSAADEKKEDKKKRKLRKVSKWFLLLL</sequence>
<reference evidence="6" key="1">
    <citation type="journal article" date="2023" name="Insect Mol. Biol.">
        <title>Genome sequencing provides insights into the evolution of gene families encoding plant cell wall-degrading enzymes in longhorned beetles.</title>
        <authorList>
            <person name="Shin N.R."/>
            <person name="Okamura Y."/>
            <person name="Kirsch R."/>
            <person name="Pauchet Y."/>
        </authorList>
    </citation>
    <scope>NUCLEOTIDE SEQUENCE</scope>
    <source>
        <strain evidence="6">RBIC_L_NR</strain>
    </source>
</reference>
<feature type="DNA-binding region" description="HMG box" evidence="4">
    <location>
        <begin position="20"/>
        <end position="88"/>
    </location>
</feature>
<dbReference type="PANTHER" id="PTHR46318">
    <property type="entry name" value="UPSTREAM BINDING TRANSCRIPTION FACTOR"/>
    <property type="match status" value="1"/>
</dbReference>
<evidence type="ECO:0000313" key="6">
    <source>
        <dbReference type="EMBL" id="KAJ8945565.1"/>
    </source>
</evidence>
<name>A0AAV8Y2F0_9CUCU</name>
<dbReference type="PROSITE" id="PS50118">
    <property type="entry name" value="HMG_BOX_2"/>
    <property type="match status" value="1"/>
</dbReference>
<dbReference type="Gene3D" id="1.10.30.10">
    <property type="entry name" value="High mobility group box domain"/>
    <property type="match status" value="1"/>
</dbReference>
<dbReference type="InterPro" id="IPR036910">
    <property type="entry name" value="HMG_box_dom_sf"/>
</dbReference>
<dbReference type="AlphaFoldDB" id="A0AAV8Y2F0"/>
<proteinExistence type="predicted"/>
<dbReference type="SUPFAM" id="SSF47095">
    <property type="entry name" value="HMG-box"/>
    <property type="match status" value="1"/>
</dbReference>
<feature type="domain" description="HMG box" evidence="5">
    <location>
        <begin position="20"/>
        <end position="88"/>
    </location>
</feature>
<dbReference type="GO" id="GO:0005634">
    <property type="term" value="C:nucleus"/>
    <property type="evidence" value="ECO:0007669"/>
    <property type="project" value="UniProtKB-SubCell"/>
</dbReference>
<accession>A0AAV8Y2F0</accession>
<gene>
    <name evidence="6" type="ORF">NQ314_009186</name>
</gene>
<protein>
    <recommendedName>
        <fullName evidence="5">HMG box domain-containing protein</fullName>
    </recommendedName>
</protein>
<dbReference type="Pfam" id="PF00505">
    <property type="entry name" value="HMG_box"/>
    <property type="match status" value="1"/>
</dbReference>
<evidence type="ECO:0000256" key="1">
    <source>
        <dbReference type="ARBA" id="ARBA00004123"/>
    </source>
</evidence>
<dbReference type="SMART" id="SM00398">
    <property type="entry name" value="HMG"/>
    <property type="match status" value="1"/>
</dbReference>
<dbReference type="Proteomes" id="UP001162156">
    <property type="component" value="Unassembled WGS sequence"/>
</dbReference>
<dbReference type="InterPro" id="IPR051762">
    <property type="entry name" value="UBF1"/>
</dbReference>
<evidence type="ECO:0000256" key="4">
    <source>
        <dbReference type="PROSITE-ProRule" id="PRU00267"/>
    </source>
</evidence>